<dbReference type="EMBL" id="BCSZ01000035">
    <property type="protein sequence ID" value="GAT03817.1"/>
    <property type="molecule type" value="Genomic_DNA"/>
</dbReference>
<reference evidence="2" key="2">
    <citation type="submission" date="2016-02" db="EMBL/GenBank/DDBJ databases">
        <title>Draft genome sequence of five rapidly growing Mycobacterium species.</title>
        <authorList>
            <person name="Katahira K."/>
            <person name="Gotou Y."/>
            <person name="Iida K."/>
            <person name="Ogura Y."/>
            <person name="Hayashi T."/>
        </authorList>
    </citation>
    <scope>NUCLEOTIDE SEQUENCE [LARGE SCALE GENOMIC DNA]</scope>
    <source>
        <strain evidence="2">JCM6368</strain>
    </source>
</reference>
<organism evidence="1 2">
    <name type="scientific">Mycolicibacterium fortuitum subsp. acetamidolyticum</name>
    <dbReference type="NCBI Taxonomy" id="144550"/>
    <lineage>
        <taxon>Bacteria</taxon>
        <taxon>Bacillati</taxon>
        <taxon>Actinomycetota</taxon>
        <taxon>Actinomycetes</taxon>
        <taxon>Mycobacteriales</taxon>
        <taxon>Mycobacteriaceae</taxon>
        <taxon>Mycolicibacterium</taxon>
    </lineage>
</organism>
<name>A0A100WT38_MYCFO</name>
<reference evidence="1 2" key="1">
    <citation type="journal article" date="2016" name="Genome Announc.">
        <title>Draft Genome Sequences of Five Rapidly Growing Mycobacterium Species, M. thermoresistibile, M. fortuitum subsp. acetamidolyticum, M. canariasense, M. brisbanense, and M. novocastrense.</title>
        <authorList>
            <person name="Katahira K."/>
            <person name="Ogura Y."/>
            <person name="Gotoh Y."/>
            <person name="Hayashi T."/>
        </authorList>
    </citation>
    <scope>NUCLEOTIDE SEQUENCE [LARGE SCALE GENOMIC DNA]</scope>
    <source>
        <strain evidence="1 2">JCM6368</strain>
    </source>
</reference>
<proteinExistence type="predicted"/>
<dbReference type="AlphaFoldDB" id="A0A100WT38"/>
<accession>A0A100WT38</accession>
<dbReference type="Proteomes" id="UP000069705">
    <property type="component" value="Unassembled WGS sequence"/>
</dbReference>
<protein>
    <submittedName>
        <fullName evidence="1">Uncharacterized protein</fullName>
    </submittedName>
</protein>
<evidence type="ECO:0000313" key="2">
    <source>
        <dbReference type="Proteomes" id="UP000069705"/>
    </source>
</evidence>
<evidence type="ECO:0000313" key="1">
    <source>
        <dbReference type="EMBL" id="GAT03817.1"/>
    </source>
</evidence>
<comment type="caution">
    <text evidence="1">The sequence shown here is derived from an EMBL/GenBank/DDBJ whole genome shotgun (WGS) entry which is preliminary data.</text>
</comment>
<sequence>MFVVVDPEDESGDNGCGVKAQFSHDLSSLDWPAVLGGCNLLKAFCFDCMFVGPLQLARVY</sequence>
<gene>
    <name evidence="1" type="ORF">RMCFA_3929</name>
</gene>